<gene>
    <name evidence="1" type="ORF">OG913_08060</name>
</gene>
<accession>A0ABZ1SV90</accession>
<evidence type="ECO:0000313" key="1">
    <source>
        <dbReference type="EMBL" id="WUP76948.1"/>
    </source>
</evidence>
<evidence type="ECO:0000313" key="2">
    <source>
        <dbReference type="Proteomes" id="UP001432011"/>
    </source>
</evidence>
<name>A0ABZ1SV90_9ACTN</name>
<dbReference type="Proteomes" id="UP001432011">
    <property type="component" value="Chromosome"/>
</dbReference>
<proteinExistence type="predicted"/>
<dbReference type="RefSeq" id="WP_328710089.1">
    <property type="nucleotide sequence ID" value="NZ_CP108085.1"/>
</dbReference>
<protein>
    <submittedName>
        <fullName evidence="1">Uncharacterized protein</fullName>
    </submittedName>
</protein>
<reference evidence="1" key="1">
    <citation type="submission" date="2022-10" db="EMBL/GenBank/DDBJ databases">
        <title>The complete genomes of actinobacterial strains from the NBC collection.</title>
        <authorList>
            <person name="Joergensen T.S."/>
            <person name="Alvarez Arevalo M."/>
            <person name="Sterndorff E.B."/>
            <person name="Faurdal D."/>
            <person name="Vuksanovic O."/>
            <person name="Mourched A.-S."/>
            <person name="Charusanti P."/>
            <person name="Shaw S."/>
            <person name="Blin K."/>
            <person name="Weber T."/>
        </authorList>
    </citation>
    <scope>NUCLEOTIDE SEQUENCE</scope>
    <source>
        <strain evidence="1">NBC_00254</strain>
    </source>
</reference>
<dbReference type="EMBL" id="CP108085">
    <property type="protein sequence ID" value="WUP76948.1"/>
    <property type="molecule type" value="Genomic_DNA"/>
</dbReference>
<sequence length="40" mass="4649">MRRLRRPRSSDGFDVVRTVVFDGRGGFAVRAEDDPDEWQP</sequence>
<keyword evidence="2" id="KW-1185">Reference proteome</keyword>
<organism evidence="1 2">
    <name type="scientific">Microbispora hainanensis</name>
    <dbReference type="NCBI Taxonomy" id="568844"/>
    <lineage>
        <taxon>Bacteria</taxon>
        <taxon>Bacillati</taxon>
        <taxon>Actinomycetota</taxon>
        <taxon>Actinomycetes</taxon>
        <taxon>Streptosporangiales</taxon>
        <taxon>Streptosporangiaceae</taxon>
        <taxon>Microbispora</taxon>
    </lineage>
</organism>